<evidence type="ECO:0000313" key="3">
    <source>
        <dbReference type="Proteomes" id="UP000029444"/>
    </source>
</evidence>
<dbReference type="SMART" id="SM00530">
    <property type="entry name" value="HTH_XRE"/>
    <property type="match status" value="1"/>
</dbReference>
<dbReference type="CDD" id="cd00093">
    <property type="entry name" value="HTH_XRE"/>
    <property type="match status" value="1"/>
</dbReference>
<dbReference type="Pfam" id="PF01381">
    <property type="entry name" value="HTH_3"/>
    <property type="match status" value="1"/>
</dbReference>
<dbReference type="InterPro" id="IPR041413">
    <property type="entry name" value="MLTR_LBD"/>
</dbReference>
<sequence length="261" mass="29635">MHTGQILAELRQSRRISQLDLALLAEVSSRHLSFIETGRSQPSPTMLKRLASELALSCRDTNRLLLSAGYAPAFSETDLDSETMAPVRAALEVMLSNHNPFPAVVLDAHWNVLMANESQLQLVSMMIQERGPLPPTHNVIELVFHPQGYRPFLVNWEDVAAFLLRRIQRDHQARPDPALARLLETLGELADLDSLRQRYPETSALEPMLTLELEVAGQRLRSFSTIASFGTALDVVMEELRIEHYFPADETTRRWFRNQIQ</sequence>
<evidence type="ECO:0000259" key="1">
    <source>
        <dbReference type="PROSITE" id="PS50943"/>
    </source>
</evidence>
<dbReference type="InterPro" id="IPR001387">
    <property type="entry name" value="Cro/C1-type_HTH"/>
</dbReference>
<dbReference type="GO" id="GO:0003677">
    <property type="term" value="F:DNA binding"/>
    <property type="evidence" value="ECO:0007669"/>
    <property type="project" value="InterPro"/>
</dbReference>
<dbReference type="RefSeq" id="WP_035230430.1">
    <property type="nucleotide sequence ID" value="NZ_ARXV01000002.1"/>
</dbReference>
<dbReference type="Pfam" id="PF17765">
    <property type="entry name" value="MLTR_LBD"/>
    <property type="match status" value="1"/>
</dbReference>
<dbReference type="InterPro" id="IPR010982">
    <property type="entry name" value="Lambda_DNA-bd_dom_sf"/>
</dbReference>
<protein>
    <recommendedName>
        <fullName evidence="1">HTH cro/C1-type domain-containing protein</fullName>
    </recommendedName>
</protein>
<dbReference type="Gene3D" id="1.10.260.40">
    <property type="entry name" value="lambda repressor-like DNA-binding domains"/>
    <property type="match status" value="1"/>
</dbReference>
<evidence type="ECO:0000313" key="2">
    <source>
        <dbReference type="EMBL" id="KGD66219.1"/>
    </source>
</evidence>
<name>A0A095SPF6_9GAMM</name>
<dbReference type="Proteomes" id="UP000029444">
    <property type="component" value="Unassembled WGS sequence"/>
</dbReference>
<gene>
    <name evidence="2" type="ORF">Y5S_00691</name>
</gene>
<feature type="domain" description="HTH cro/C1-type" evidence="1">
    <location>
        <begin position="7"/>
        <end position="54"/>
    </location>
</feature>
<reference evidence="2 3" key="1">
    <citation type="submission" date="2012-09" db="EMBL/GenBank/DDBJ databases">
        <title>Genome Sequence of alkane-degrading Bacterium Alcanivorax sp. 19-m-6.</title>
        <authorList>
            <person name="Lai Q."/>
            <person name="Shao Z."/>
        </authorList>
    </citation>
    <scope>NUCLEOTIDE SEQUENCE [LARGE SCALE GENOMIC DNA]</scope>
    <source>
        <strain evidence="2 3">19-m-6</strain>
    </source>
</reference>
<dbReference type="PATRIC" id="fig|1177154.3.peg.695"/>
<dbReference type="SUPFAM" id="SSF47413">
    <property type="entry name" value="lambda repressor-like DNA-binding domains"/>
    <property type="match status" value="1"/>
</dbReference>
<dbReference type="PROSITE" id="PS50943">
    <property type="entry name" value="HTH_CROC1"/>
    <property type="match status" value="1"/>
</dbReference>
<keyword evidence="3" id="KW-1185">Reference proteome</keyword>
<dbReference type="PANTHER" id="PTHR35010">
    <property type="entry name" value="BLL4672 PROTEIN-RELATED"/>
    <property type="match status" value="1"/>
</dbReference>
<dbReference type="AlphaFoldDB" id="A0A095SPF6"/>
<dbReference type="eggNOG" id="COG1396">
    <property type="taxonomic scope" value="Bacteria"/>
</dbReference>
<accession>A0A095SPF6</accession>
<comment type="caution">
    <text evidence="2">The sequence shown here is derived from an EMBL/GenBank/DDBJ whole genome shotgun (WGS) entry which is preliminary data.</text>
</comment>
<proteinExistence type="predicted"/>
<dbReference type="EMBL" id="ARXV01000002">
    <property type="protein sequence ID" value="KGD66219.1"/>
    <property type="molecule type" value="Genomic_DNA"/>
</dbReference>
<dbReference type="STRING" id="1177154.Y5S_00691"/>
<organism evidence="2 3">
    <name type="scientific">Alcanivorax nanhaiticus</name>
    <dbReference type="NCBI Taxonomy" id="1177154"/>
    <lineage>
        <taxon>Bacteria</taxon>
        <taxon>Pseudomonadati</taxon>
        <taxon>Pseudomonadota</taxon>
        <taxon>Gammaproteobacteria</taxon>
        <taxon>Oceanospirillales</taxon>
        <taxon>Alcanivoracaceae</taxon>
        <taxon>Alcanivorax</taxon>
    </lineage>
</organism>
<dbReference type="PANTHER" id="PTHR35010:SF4">
    <property type="entry name" value="BLL5781 PROTEIN"/>
    <property type="match status" value="1"/>
</dbReference>
<dbReference type="OrthoDB" id="2959414at2"/>
<dbReference type="Gene3D" id="3.30.450.180">
    <property type="match status" value="1"/>
</dbReference>